<reference evidence="2" key="1">
    <citation type="submission" date="2021-01" db="EMBL/GenBank/DDBJ databases">
        <authorList>
            <consortium name="Genoscope - CEA"/>
            <person name="William W."/>
        </authorList>
    </citation>
    <scope>NUCLEOTIDE SEQUENCE</scope>
</reference>
<sequence>MRFQLFSLILICFVYCDWEIYKSELFDAPSSVDWIGLNSDSTTSPLTQINPTLCTPTSSTYLAEGKEKIWRKIQMPNNRKFSAIRIELDFYYIDSMKAVSTKLYLNQVMVNENVQTQIELSTPTPLIYCNRPGNNNSADSSVFRFNHFEEFRDNQIDILIETIGFQPVIIYALSGFYLYVQFCDKNCEM</sequence>
<comment type="caution">
    <text evidence="2">The sequence shown here is derived from an EMBL/GenBank/DDBJ whole genome shotgun (WGS) entry which is preliminary data.</text>
</comment>
<keyword evidence="3" id="KW-1185">Reference proteome</keyword>
<dbReference type="Proteomes" id="UP000683925">
    <property type="component" value="Unassembled WGS sequence"/>
</dbReference>
<name>A0A8S1TAW3_PAROT</name>
<dbReference type="EMBL" id="CAJJDP010000021">
    <property type="protein sequence ID" value="CAD8148968.1"/>
    <property type="molecule type" value="Genomic_DNA"/>
</dbReference>
<keyword evidence="1" id="KW-0732">Signal</keyword>
<organism evidence="2 3">
    <name type="scientific">Paramecium octaurelia</name>
    <dbReference type="NCBI Taxonomy" id="43137"/>
    <lineage>
        <taxon>Eukaryota</taxon>
        <taxon>Sar</taxon>
        <taxon>Alveolata</taxon>
        <taxon>Ciliophora</taxon>
        <taxon>Intramacronucleata</taxon>
        <taxon>Oligohymenophorea</taxon>
        <taxon>Peniculida</taxon>
        <taxon>Parameciidae</taxon>
        <taxon>Paramecium</taxon>
    </lineage>
</organism>
<evidence type="ECO:0000313" key="3">
    <source>
        <dbReference type="Proteomes" id="UP000683925"/>
    </source>
</evidence>
<dbReference type="AlphaFoldDB" id="A0A8S1TAW3"/>
<feature type="signal peptide" evidence="1">
    <location>
        <begin position="1"/>
        <end position="16"/>
    </location>
</feature>
<evidence type="ECO:0000256" key="1">
    <source>
        <dbReference type="SAM" id="SignalP"/>
    </source>
</evidence>
<protein>
    <submittedName>
        <fullName evidence="2">Uncharacterized protein</fullName>
    </submittedName>
</protein>
<feature type="chain" id="PRO_5035793295" evidence="1">
    <location>
        <begin position="17"/>
        <end position="189"/>
    </location>
</feature>
<proteinExistence type="predicted"/>
<accession>A0A8S1TAW3</accession>
<gene>
    <name evidence="2" type="ORF">POCTA_138.1.T0210390</name>
</gene>
<evidence type="ECO:0000313" key="2">
    <source>
        <dbReference type="EMBL" id="CAD8148968.1"/>
    </source>
</evidence>